<dbReference type="OrthoDB" id="505607at2759"/>
<keyword evidence="3" id="KW-1185">Reference proteome</keyword>
<organism evidence="2 3">
    <name type="scientific">Seminavis robusta</name>
    <dbReference type="NCBI Taxonomy" id="568900"/>
    <lineage>
        <taxon>Eukaryota</taxon>
        <taxon>Sar</taxon>
        <taxon>Stramenopiles</taxon>
        <taxon>Ochrophyta</taxon>
        <taxon>Bacillariophyta</taxon>
        <taxon>Bacillariophyceae</taxon>
        <taxon>Bacillariophycidae</taxon>
        <taxon>Naviculales</taxon>
        <taxon>Naviculaceae</taxon>
        <taxon>Seminavis</taxon>
    </lineage>
</organism>
<protein>
    <submittedName>
        <fullName evidence="2">Lipolytic protein G-D-S-L family</fullName>
    </submittedName>
</protein>
<keyword evidence="1" id="KW-0472">Membrane</keyword>
<dbReference type="AlphaFoldDB" id="A0A9N8HLR1"/>
<evidence type="ECO:0000256" key="1">
    <source>
        <dbReference type="SAM" id="Phobius"/>
    </source>
</evidence>
<feature type="transmembrane region" description="Helical" evidence="1">
    <location>
        <begin position="89"/>
        <end position="107"/>
    </location>
</feature>
<gene>
    <name evidence="2" type="ORF">SEMRO_845_G209990.1</name>
</gene>
<dbReference type="EMBL" id="CAICTM010000844">
    <property type="protein sequence ID" value="CAB9517272.1"/>
    <property type="molecule type" value="Genomic_DNA"/>
</dbReference>
<reference evidence="2" key="1">
    <citation type="submission" date="2020-06" db="EMBL/GenBank/DDBJ databases">
        <authorList>
            <consortium name="Plant Systems Biology data submission"/>
        </authorList>
    </citation>
    <scope>NUCLEOTIDE SEQUENCE</scope>
    <source>
        <strain evidence="2">D6</strain>
    </source>
</reference>
<evidence type="ECO:0000313" key="3">
    <source>
        <dbReference type="Proteomes" id="UP001153069"/>
    </source>
</evidence>
<proteinExistence type="predicted"/>
<dbReference type="Proteomes" id="UP001153069">
    <property type="component" value="Unassembled WGS sequence"/>
</dbReference>
<dbReference type="Gene3D" id="3.40.50.1110">
    <property type="entry name" value="SGNH hydrolase"/>
    <property type="match status" value="1"/>
</dbReference>
<comment type="caution">
    <text evidence="2">The sequence shown here is derived from an EMBL/GenBank/DDBJ whole genome shotgun (WGS) entry which is preliminary data.</text>
</comment>
<dbReference type="SUPFAM" id="SSF52266">
    <property type="entry name" value="SGNH hydrolase"/>
    <property type="match status" value="1"/>
</dbReference>
<evidence type="ECO:0000313" key="2">
    <source>
        <dbReference type="EMBL" id="CAB9517272.1"/>
    </source>
</evidence>
<keyword evidence="1" id="KW-0812">Transmembrane</keyword>
<keyword evidence="1" id="KW-1133">Transmembrane helix</keyword>
<dbReference type="InterPro" id="IPR036514">
    <property type="entry name" value="SGNH_hydro_sf"/>
</dbReference>
<sequence>MMPDIWTPTNEQVMAGRSSKRSSGRFVSRVRHAVEEQIGLTFSSNSYGVVVNNDDILFNDSGFQQVNLHDLESYTEQVLQKERRRQRVLWCKVLVGLCALVLVVVAIQGRTVSSDNTTTETPLEKDNAFSVVQEEETKQIHPLTACERDLNHNTSFLQLLHSIQVEDDSGENLVPHCQSRSPKCDWLNPTLPSPRNDKDKTVIEAWNQAIDTHQARIDAIMTKRRQRDLDVAIVGGTLVEHMEGKEYGIAHSHLKRFEDAFLTLFTRLGGGHVDGMALGMTGDRSAHVLYRLHHGTQLLTRDFTPKVWWIMIGTLDWELGVSPRSIVAGIMAIVREIRGVHPSAQIVINSLLPRKEPEDNQSIRRINQLLACYVLSQALIDQEEELQHDDQQNRIIGNDTSTTKKSHHSRRLHFFNATSVFVSKQEDGTYQPNPSLFLPEGNEPDHLGVFAWGQKIVETVLEIIQQQHKS</sequence>
<name>A0A9N8HLR1_9STRA</name>
<accession>A0A9N8HLR1</accession>